<protein>
    <recommendedName>
        <fullName evidence="4">Large ribosomal subunit protein bL9m</fullName>
    </recommendedName>
    <alternativeName>
        <fullName evidence="5">39S ribosomal protein L9, mitochondrial</fullName>
    </alternativeName>
</protein>
<evidence type="ECO:0000256" key="2">
    <source>
        <dbReference type="ARBA" id="ARBA00022980"/>
    </source>
</evidence>
<reference evidence="9" key="1">
    <citation type="journal article" date="2020" name="PLoS Negl. Trop. Dis.">
        <title>High-quality nuclear genome for Sarcoptes scabiei-A critical resource for a neglected parasite.</title>
        <authorList>
            <person name="Korhonen P.K."/>
            <person name="Gasser R.B."/>
            <person name="Ma G."/>
            <person name="Wang T."/>
            <person name="Stroehlein A.J."/>
            <person name="Young N.D."/>
            <person name="Ang C.S."/>
            <person name="Fernando D.D."/>
            <person name="Lu H.C."/>
            <person name="Taylor S."/>
            <person name="Reynolds S.L."/>
            <person name="Mofiz E."/>
            <person name="Najaraj S.H."/>
            <person name="Gowda H."/>
            <person name="Madugundu A."/>
            <person name="Renuse S."/>
            <person name="Holt D."/>
            <person name="Pandey A."/>
            <person name="Papenfuss A.T."/>
            <person name="Fischer K."/>
        </authorList>
    </citation>
    <scope>NUCLEOTIDE SEQUENCE [LARGE SCALE GENOMIC DNA]</scope>
</reference>
<dbReference type="InterPro" id="IPR000244">
    <property type="entry name" value="Ribosomal_bL9"/>
</dbReference>
<evidence type="ECO:0000256" key="1">
    <source>
        <dbReference type="ARBA" id="ARBA00010605"/>
    </source>
</evidence>
<dbReference type="OrthoDB" id="5555409at2759"/>
<feature type="domain" description="Ribosomal protein L9" evidence="6">
    <location>
        <begin position="69"/>
        <end position="113"/>
    </location>
</feature>
<evidence type="ECO:0000259" key="6">
    <source>
        <dbReference type="Pfam" id="PF01281"/>
    </source>
</evidence>
<dbReference type="GO" id="GO:1990904">
    <property type="term" value="C:ribonucleoprotein complex"/>
    <property type="evidence" value="ECO:0007669"/>
    <property type="project" value="UniProtKB-KW"/>
</dbReference>
<accession>A0A834R9V0</accession>
<evidence type="ECO:0000256" key="3">
    <source>
        <dbReference type="ARBA" id="ARBA00023274"/>
    </source>
</evidence>
<keyword evidence="3" id="KW-0687">Ribonucleoprotein</keyword>
<evidence type="ECO:0000313" key="9">
    <source>
        <dbReference type="Proteomes" id="UP000070412"/>
    </source>
</evidence>
<evidence type="ECO:0000313" key="8">
    <source>
        <dbReference type="EnsemblMetazoa" id="KAF7491737.1"/>
    </source>
</evidence>
<dbReference type="Proteomes" id="UP000070412">
    <property type="component" value="Unassembled WGS sequence"/>
</dbReference>
<dbReference type="PANTHER" id="PTHR21368">
    <property type="entry name" value="50S RIBOSOMAL PROTEIN L9"/>
    <property type="match status" value="1"/>
</dbReference>
<dbReference type="GO" id="GO:0005840">
    <property type="term" value="C:ribosome"/>
    <property type="evidence" value="ECO:0007669"/>
    <property type="project" value="UniProtKB-KW"/>
</dbReference>
<organism evidence="7">
    <name type="scientific">Sarcoptes scabiei</name>
    <name type="common">Itch mite</name>
    <name type="synonym">Acarus scabiei</name>
    <dbReference type="NCBI Taxonomy" id="52283"/>
    <lineage>
        <taxon>Eukaryota</taxon>
        <taxon>Metazoa</taxon>
        <taxon>Ecdysozoa</taxon>
        <taxon>Arthropoda</taxon>
        <taxon>Chelicerata</taxon>
        <taxon>Arachnida</taxon>
        <taxon>Acari</taxon>
        <taxon>Acariformes</taxon>
        <taxon>Sarcoptiformes</taxon>
        <taxon>Astigmata</taxon>
        <taxon>Psoroptidia</taxon>
        <taxon>Sarcoptoidea</taxon>
        <taxon>Sarcoptidae</taxon>
        <taxon>Sarcoptinae</taxon>
        <taxon>Sarcoptes</taxon>
    </lineage>
</organism>
<keyword evidence="9" id="KW-1185">Reference proteome</keyword>
<dbReference type="EMBL" id="WVUK01000058">
    <property type="protein sequence ID" value="KAF7491737.1"/>
    <property type="molecule type" value="Genomic_DNA"/>
</dbReference>
<dbReference type="Gene3D" id="3.40.5.10">
    <property type="entry name" value="Ribosomal protein L9, N-terminal domain"/>
    <property type="match status" value="1"/>
</dbReference>
<dbReference type="InterPro" id="IPR036935">
    <property type="entry name" value="Ribosomal_bL9_N_sf"/>
</dbReference>
<comment type="similarity">
    <text evidence="1">Belongs to the bacterial ribosomal protein bL9 family.</text>
</comment>
<dbReference type="InterPro" id="IPR009027">
    <property type="entry name" value="Ribosomal_bL9/RNase_H1_N"/>
</dbReference>
<dbReference type="GO" id="GO:0006412">
    <property type="term" value="P:translation"/>
    <property type="evidence" value="ECO:0007669"/>
    <property type="project" value="InterPro"/>
</dbReference>
<dbReference type="InterPro" id="IPR020070">
    <property type="entry name" value="Ribosomal_bL9_N"/>
</dbReference>
<name>A0A834R9V0_SARSC</name>
<proteinExistence type="inferred from homology"/>
<evidence type="ECO:0000256" key="4">
    <source>
        <dbReference type="ARBA" id="ARBA00035194"/>
    </source>
</evidence>
<dbReference type="AlphaFoldDB" id="A0A834R9V0"/>
<reference evidence="7" key="2">
    <citation type="submission" date="2020-01" db="EMBL/GenBank/DDBJ databases">
        <authorList>
            <person name="Korhonen P.K.K."/>
            <person name="Guangxu M.G."/>
            <person name="Wang T.W."/>
            <person name="Stroehlein A.J.S."/>
            <person name="Young N.D."/>
            <person name="Ang C.-S.A."/>
            <person name="Fernando D.W.F."/>
            <person name="Lu H.L."/>
            <person name="Taylor S.T."/>
            <person name="Ehtesham M.E.M."/>
            <person name="Najaraj S.H.N."/>
            <person name="Harsha G.H.G."/>
            <person name="Madugundu A.M."/>
            <person name="Renuse S.R."/>
            <person name="Holt D.H."/>
            <person name="Pandey A.P."/>
            <person name="Papenfuss A.P."/>
            <person name="Gasser R.B.G."/>
            <person name="Fischer K.F."/>
        </authorList>
    </citation>
    <scope>NUCLEOTIDE SEQUENCE</scope>
    <source>
        <strain evidence="7">SSS_KF_BRIS2020</strain>
    </source>
</reference>
<evidence type="ECO:0000256" key="5">
    <source>
        <dbReference type="ARBA" id="ARBA00035381"/>
    </source>
</evidence>
<dbReference type="EnsemblMetazoa" id="SSS_8773s_mrna">
    <property type="protein sequence ID" value="KAF7491737.1"/>
    <property type="gene ID" value="SSS_8773"/>
</dbReference>
<sequence length="257" mass="29354">MIIKSCLLSNLFTLCQRPSSNLLQKKFLMILRRKVKLPNKYKYLEPRPVADFIYEEIEEFEAQEQPKLKLLLLKTIDELGVPGNIVEVDADYGRFHLLSSNAAVYASDYNIKLFEDLIKVGSEQHSGPSSAFVGSTIKKLVNDVILIVMNDLNPWTITPKHVQIGLRAAGYCVPLECISLPSTPITGPDLEQKQGKDFAVEITINNHEKIHVRCLLHHKSLPLRNNWDRNPRFILLEEQTDLLESMPSKEMDEDLFV</sequence>
<dbReference type="Pfam" id="PF01281">
    <property type="entry name" value="Ribosomal_L9_N"/>
    <property type="match status" value="1"/>
</dbReference>
<dbReference type="SUPFAM" id="SSF55658">
    <property type="entry name" value="L9 N-domain-like"/>
    <property type="match status" value="1"/>
</dbReference>
<dbReference type="GO" id="GO:0003735">
    <property type="term" value="F:structural constituent of ribosome"/>
    <property type="evidence" value="ECO:0007669"/>
    <property type="project" value="InterPro"/>
</dbReference>
<evidence type="ECO:0000313" key="7">
    <source>
        <dbReference type="EMBL" id="KAF7491737.1"/>
    </source>
</evidence>
<gene>
    <name evidence="7" type="ORF">SSS_8773</name>
</gene>
<reference evidence="8" key="3">
    <citation type="submission" date="2022-06" db="UniProtKB">
        <authorList>
            <consortium name="EnsemblMetazoa"/>
        </authorList>
    </citation>
    <scope>IDENTIFICATION</scope>
</reference>
<keyword evidence="2 7" id="KW-0689">Ribosomal protein</keyword>